<dbReference type="KEGG" id="gbc:GbCGDNIH3_1595"/>
<organism evidence="1 2">
    <name type="scientific">Granulibacter bethesdensis</name>
    <dbReference type="NCBI Taxonomy" id="364410"/>
    <lineage>
        <taxon>Bacteria</taxon>
        <taxon>Pseudomonadati</taxon>
        <taxon>Pseudomonadota</taxon>
        <taxon>Alphaproteobacteria</taxon>
        <taxon>Acetobacterales</taxon>
        <taxon>Acetobacteraceae</taxon>
        <taxon>Granulibacter</taxon>
    </lineage>
</organism>
<dbReference type="RefSeq" id="WP_025287003.1">
    <property type="nucleotide sequence ID" value="NZ_CP003181.2"/>
</dbReference>
<evidence type="ECO:0000313" key="2">
    <source>
        <dbReference type="Proteomes" id="UP000019438"/>
    </source>
</evidence>
<evidence type="ECO:0008006" key="3">
    <source>
        <dbReference type="Google" id="ProtNLM"/>
    </source>
</evidence>
<dbReference type="EMBL" id="CP003181">
    <property type="protein sequence ID" value="APG30474.1"/>
    <property type="molecule type" value="Genomic_DNA"/>
</dbReference>
<proteinExistence type="predicted"/>
<sequence>MFANRFTARLDACTLTGALKRNLLLSLAEEGFFCPCWSQDILDETKRTIAGIIAGHAPELTTTEAEDRTQRACNSIIHAFPEAMVMEYGHLAPHNHQLPDPADAPAIAAASITPSTSIICNV</sequence>
<evidence type="ECO:0000313" key="1">
    <source>
        <dbReference type="EMBL" id="APG30474.1"/>
    </source>
</evidence>
<reference evidence="2" key="1">
    <citation type="submission" date="2012-06" db="EMBL/GenBank/DDBJ databases">
        <title>Genome analysis of multiple Granulibacter bethesdensis isolates demonstrates substantial genome diversity.</title>
        <authorList>
            <person name="Greenberg D.E."/>
            <person name="Porcella S.F."/>
            <person name="Zarember K."/>
            <person name="Zelazny A.M."/>
            <person name="Bruno D."/>
            <person name="Martens C."/>
            <person name="Barbian K.D."/>
            <person name="Jaske E."/>
            <person name="Holland S.M."/>
        </authorList>
    </citation>
    <scope>NUCLEOTIDE SEQUENCE [LARGE SCALE GENOMIC DNA]</scope>
    <source>
        <strain evidence="2">CGDNIH3</strain>
    </source>
</reference>
<accession>A0AAN1ANV0</accession>
<name>A0AAN1ANV0_9PROT</name>
<protein>
    <recommendedName>
        <fullName evidence="3">PIN domain-containing protein</fullName>
    </recommendedName>
</protein>
<dbReference type="AlphaFoldDB" id="A0AAN1ANV0"/>
<gene>
    <name evidence="1" type="ORF">GbCGDNIH3_1595</name>
</gene>
<dbReference type="Proteomes" id="UP000019438">
    <property type="component" value="Chromosome"/>
</dbReference>